<evidence type="ECO:0000313" key="4">
    <source>
        <dbReference type="Proteomes" id="UP000594464"/>
    </source>
</evidence>
<dbReference type="KEGG" id="nva:G3M78_10100"/>
<protein>
    <submittedName>
        <fullName evidence="3">Response regulator</fullName>
    </submittedName>
</protein>
<dbReference type="SMART" id="SM00448">
    <property type="entry name" value="REC"/>
    <property type="match status" value="1"/>
</dbReference>
<evidence type="ECO:0000256" key="1">
    <source>
        <dbReference type="PROSITE-ProRule" id="PRU00169"/>
    </source>
</evidence>
<evidence type="ECO:0000259" key="2">
    <source>
        <dbReference type="PROSITE" id="PS50110"/>
    </source>
</evidence>
<feature type="modified residue" description="4-aspartylphosphate" evidence="1">
    <location>
        <position position="59"/>
    </location>
</feature>
<sequence>MSYDSKKVLVVDDSAVMRQIIKNTLKQLGFGAGNLTEAEDGAAGLKKLEENGVDLVISDWNMPKMTGIEFLKAVRGSASLKGTNFIMVTSEADKEKIMEAVQAGVNQYIVKPFNAKQLEEKISAIKF</sequence>
<proteinExistence type="predicted"/>
<dbReference type="Pfam" id="PF00072">
    <property type="entry name" value="Response_reg"/>
    <property type="match status" value="1"/>
</dbReference>
<dbReference type="Gene3D" id="3.40.50.2300">
    <property type="match status" value="1"/>
</dbReference>
<dbReference type="PANTHER" id="PTHR43228">
    <property type="entry name" value="TWO-COMPONENT RESPONSE REGULATOR"/>
    <property type="match status" value="1"/>
</dbReference>
<dbReference type="PROSITE" id="PS50110">
    <property type="entry name" value="RESPONSE_REGULATORY"/>
    <property type="match status" value="1"/>
</dbReference>
<accession>A0A7T0C3H1</accession>
<dbReference type="AlphaFoldDB" id="A0A7T0C3H1"/>
<gene>
    <name evidence="3" type="ORF">G3M78_10100</name>
</gene>
<keyword evidence="1" id="KW-0597">Phosphoprotein</keyword>
<evidence type="ECO:0000313" key="3">
    <source>
        <dbReference type="EMBL" id="QPJ65722.1"/>
    </source>
</evidence>
<reference evidence="4" key="1">
    <citation type="submission" date="2020-02" db="EMBL/GenBank/DDBJ databases">
        <title>Genomic and physiological characterization of two novel Nitrospinaceae genera.</title>
        <authorList>
            <person name="Mueller A.J."/>
            <person name="Jung M.-Y."/>
            <person name="Strachan C.R."/>
            <person name="Herbold C.W."/>
            <person name="Kirkegaard R.H."/>
            <person name="Daims H."/>
        </authorList>
    </citation>
    <scope>NUCLEOTIDE SEQUENCE [LARGE SCALE GENOMIC DNA]</scope>
</reference>
<name>A0A7T0C3H1_9BACT</name>
<dbReference type="InterPro" id="IPR052048">
    <property type="entry name" value="ST_Response_Regulator"/>
</dbReference>
<organism evidence="3 4">
    <name type="scientific">Candidatus Nitrohelix vancouverensis</name>
    <dbReference type="NCBI Taxonomy" id="2705534"/>
    <lineage>
        <taxon>Bacteria</taxon>
        <taxon>Pseudomonadati</taxon>
        <taxon>Nitrospinota/Tectimicrobiota group</taxon>
        <taxon>Nitrospinota</taxon>
        <taxon>Nitrospinia</taxon>
        <taxon>Nitrospinales</taxon>
        <taxon>Nitrospinaceae</taxon>
        <taxon>Candidatus Nitrohelix</taxon>
    </lineage>
</organism>
<feature type="domain" description="Response regulatory" evidence="2">
    <location>
        <begin position="7"/>
        <end position="126"/>
    </location>
</feature>
<dbReference type="InterPro" id="IPR011006">
    <property type="entry name" value="CheY-like_superfamily"/>
</dbReference>
<dbReference type="GO" id="GO:0000160">
    <property type="term" value="P:phosphorelay signal transduction system"/>
    <property type="evidence" value="ECO:0007669"/>
    <property type="project" value="InterPro"/>
</dbReference>
<dbReference type="Proteomes" id="UP000594464">
    <property type="component" value="Chromosome"/>
</dbReference>
<dbReference type="SUPFAM" id="SSF52172">
    <property type="entry name" value="CheY-like"/>
    <property type="match status" value="1"/>
</dbReference>
<dbReference type="InterPro" id="IPR001789">
    <property type="entry name" value="Sig_transdc_resp-reg_receiver"/>
</dbReference>
<dbReference type="EMBL" id="CP048620">
    <property type="protein sequence ID" value="QPJ65722.1"/>
    <property type="molecule type" value="Genomic_DNA"/>
</dbReference>
<dbReference type="PANTHER" id="PTHR43228:SF1">
    <property type="entry name" value="TWO-COMPONENT RESPONSE REGULATOR ARR22"/>
    <property type="match status" value="1"/>
</dbReference>